<dbReference type="SUPFAM" id="SSF55347">
    <property type="entry name" value="Glyceraldehyde-3-phosphate dehydrogenase-like, C-terminal domain"/>
    <property type="match status" value="1"/>
</dbReference>
<dbReference type="InterPro" id="IPR026877">
    <property type="entry name" value="DXPR_C"/>
</dbReference>
<feature type="binding site" evidence="9">
    <location>
        <position position="123"/>
    </location>
    <ligand>
        <name>NADPH</name>
        <dbReference type="ChEBI" id="CHEBI:57783"/>
    </ligand>
</feature>
<evidence type="ECO:0000256" key="1">
    <source>
        <dbReference type="ARBA" id="ARBA00005094"/>
    </source>
</evidence>
<dbReference type="GO" id="GO:0051484">
    <property type="term" value="P:isopentenyl diphosphate biosynthetic process, methylerythritol 4-phosphate pathway involved in terpenoid biosynthetic process"/>
    <property type="evidence" value="ECO:0007669"/>
    <property type="project" value="UniProtKB-ARBA"/>
</dbReference>
<evidence type="ECO:0000256" key="3">
    <source>
        <dbReference type="ARBA" id="ARBA00022723"/>
    </source>
</evidence>
<feature type="binding site" evidence="9">
    <location>
        <position position="12"/>
    </location>
    <ligand>
        <name>NADPH</name>
        <dbReference type="ChEBI" id="CHEBI:57783"/>
    </ligand>
</feature>
<keyword evidence="7 9" id="KW-0414">Isoprene biosynthesis</keyword>
<gene>
    <name evidence="9" type="primary">dxr</name>
    <name evidence="13" type="ORF">ISQ64_01340</name>
</gene>
<proteinExistence type="inferred from homology"/>
<evidence type="ECO:0000256" key="4">
    <source>
        <dbReference type="ARBA" id="ARBA00022857"/>
    </source>
</evidence>
<evidence type="ECO:0000256" key="6">
    <source>
        <dbReference type="ARBA" id="ARBA00023211"/>
    </source>
</evidence>
<feature type="binding site" evidence="9">
    <location>
        <position position="217"/>
    </location>
    <ligand>
        <name>1-deoxy-D-xylulose 5-phosphate</name>
        <dbReference type="ChEBI" id="CHEBI:57792"/>
    </ligand>
</feature>
<dbReference type="InterPro" id="IPR013512">
    <property type="entry name" value="DXP_reductoisomerase_N"/>
</dbReference>
<evidence type="ECO:0000256" key="9">
    <source>
        <dbReference type="HAMAP-Rule" id="MF_00183"/>
    </source>
</evidence>
<feature type="binding site" evidence="9">
    <location>
        <position position="176"/>
    </location>
    <ligand>
        <name>1-deoxy-D-xylulose 5-phosphate</name>
        <dbReference type="ChEBI" id="CHEBI:57792"/>
    </ligand>
</feature>
<comment type="cofactor">
    <cofactor evidence="9">
        <name>Mg(2+)</name>
        <dbReference type="ChEBI" id="CHEBI:18420"/>
    </cofactor>
    <cofactor evidence="9">
        <name>Mn(2+)</name>
        <dbReference type="ChEBI" id="CHEBI:29035"/>
    </cofactor>
</comment>
<dbReference type="InterPro" id="IPR036169">
    <property type="entry name" value="DXPR_C_sf"/>
</dbReference>
<feature type="binding site" evidence="9">
    <location>
        <position position="38"/>
    </location>
    <ligand>
        <name>NADPH</name>
        <dbReference type="ChEBI" id="CHEBI:57783"/>
    </ligand>
</feature>
<protein>
    <recommendedName>
        <fullName evidence="9">1-deoxy-D-xylulose 5-phosphate reductoisomerase</fullName>
        <shortName evidence="9">DXP reductoisomerase</shortName>
        <ecNumber evidence="9">1.1.1.267</ecNumber>
    </recommendedName>
    <alternativeName>
        <fullName evidence="9">1-deoxyxylulose-5-phosphate reductoisomerase</fullName>
    </alternativeName>
    <alternativeName>
        <fullName evidence="9">2-C-methyl-D-erythritol 4-phosphate synthase</fullName>
    </alternativeName>
</protein>
<evidence type="ECO:0000259" key="12">
    <source>
        <dbReference type="Pfam" id="PF13288"/>
    </source>
</evidence>
<feature type="domain" description="1-deoxy-D-xylulose 5-phosphate reductoisomerase C-terminal" evidence="11">
    <location>
        <begin position="145"/>
        <end position="229"/>
    </location>
</feature>
<dbReference type="EC" id="1.1.1.267" evidence="9"/>
<evidence type="ECO:0000256" key="7">
    <source>
        <dbReference type="ARBA" id="ARBA00023229"/>
    </source>
</evidence>
<feature type="binding site" evidence="9">
    <location>
        <position position="125"/>
    </location>
    <ligand>
        <name>NADPH</name>
        <dbReference type="ChEBI" id="CHEBI:57783"/>
    </ligand>
</feature>
<feature type="binding site" evidence="9">
    <location>
        <position position="218"/>
    </location>
    <ligand>
        <name>1-deoxy-D-xylulose 5-phosphate</name>
        <dbReference type="ChEBI" id="CHEBI:57792"/>
    </ligand>
</feature>
<feature type="domain" description="1-deoxy-D-xylulose 5-phosphate reductoisomerase N-terminal" evidence="10">
    <location>
        <begin position="4"/>
        <end position="131"/>
    </location>
</feature>
<dbReference type="InterPro" id="IPR013644">
    <property type="entry name" value="DXP_reductoisomerase_C"/>
</dbReference>
<dbReference type="GO" id="GO:0070402">
    <property type="term" value="F:NADPH binding"/>
    <property type="evidence" value="ECO:0007669"/>
    <property type="project" value="InterPro"/>
</dbReference>
<dbReference type="FunFam" id="3.40.50.720:FF:000045">
    <property type="entry name" value="1-deoxy-D-xylulose 5-phosphate reductoisomerase"/>
    <property type="match status" value="1"/>
</dbReference>
<sequence length="387" mass="42979">MTNIFLLGSTGSIGDSVLSVIKQNPDRLNLKGITFHSNITKAKKIVEDFNPSYIYSDANENLKNFRSLLNNSYEVEIMSEKSELENLLNNKDIDVIISAISGFAGLETTLMAAKTGKTILLANKESIVVAGDIIIPLAKLNNTELIPIDSEHNAIFQCLDSDKITDDVSKIIITASGGPFLDRKIKDLEHVTKKEALNHPNWDMGAKITIDSATLINKCLELIEAKYLFNLSEKFFDLVVHPQSIIHSIVTYSDGSSICQMSNPDMRVPISHALSLGKKRLSIDFSELDFSSLQLTFQDIPDDRDGIIKIAREVCNNEGSSGTIFNAANEVAVQSFLNSRITFDKIYDVIYRTFDSIPLSNSINVDSIYEIDKQTRMEAEKVVKSLS</sequence>
<feature type="binding site" evidence="9">
    <location>
        <position position="10"/>
    </location>
    <ligand>
        <name>NADPH</name>
        <dbReference type="ChEBI" id="CHEBI:57783"/>
    </ligand>
</feature>
<dbReference type="PIRSF" id="PIRSF006205">
    <property type="entry name" value="Dxp_reductismrs"/>
    <property type="match status" value="1"/>
</dbReference>
<feature type="binding site" evidence="9">
    <location>
        <position position="212"/>
    </location>
    <ligand>
        <name>1-deoxy-D-xylulose 5-phosphate</name>
        <dbReference type="ChEBI" id="CHEBI:57792"/>
    </ligand>
</feature>
<feature type="binding site" evidence="9">
    <location>
        <position position="151"/>
    </location>
    <ligand>
        <name>Mn(2+)</name>
        <dbReference type="ChEBI" id="CHEBI:29035"/>
    </ligand>
</feature>
<dbReference type="Pfam" id="PF02670">
    <property type="entry name" value="DXP_reductoisom"/>
    <property type="match status" value="1"/>
</dbReference>
<keyword evidence="5 9" id="KW-0560">Oxidoreductase</keyword>
<name>A0A937I7I4_9GAMM</name>
<dbReference type="EMBL" id="JADHQD010000005">
    <property type="protein sequence ID" value="MBL6818030.1"/>
    <property type="molecule type" value="Genomic_DNA"/>
</dbReference>
<feature type="binding site" evidence="9">
    <location>
        <position position="124"/>
    </location>
    <ligand>
        <name>1-deoxy-D-xylulose 5-phosphate</name>
        <dbReference type="ChEBI" id="CHEBI:57792"/>
    </ligand>
</feature>
<reference evidence="13" key="1">
    <citation type="submission" date="2020-10" db="EMBL/GenBank/DDBJ databases">
        <title>Microbiome of the Black Sea water column analyzed by genome centric metagenomics.</title>
        <authorList>
            <person name="Cabello-Yeves P.J."/>
            <person name="Callieri C."/>
            <person name="Picazo A."/>
            <person name="Mehrshad M."/>
            <person name="Haro-Moreno J.M."/>
            <person name="Roda-Garcia J."/>
            <person name="Dzembekova N."/>
            <person name="Slabakova V."/>
            <person name="Slabakova N."/>
            <person name="Moncheva S."/>
            <person name="Rodriguez-Valera F."/>
        </authorList>
    </citation>
    <scope>NUCLEOTIDE SEQUENCE</scope>
    <source>
        <strain evidence="13">BS307-5m-G50</strain>
    </source>
</reference>
<feature type="binding site" evidence="9">
    <location>
        <position position="149"/>
    </location>
    <ligand>
        <name>Mn(2+)</name>
        <dbReference type="ChEBI" id="CHEBI:29035"/>
    </ligand>
</feature>
<dbReference type="Gene3D" id="3.40.50.720">
    <property type="entry name" value="NAD(P)-binding Rossmann-like Domain"/>
    <property type="match status" value="1"/>
</dbReference>
<dbReference type="InterPro" id="IPR036291">
    <property type="entry name" value="NAD(P)-bd_dom_sf"/>
</dbReference>
<feature type="binding site" evidence="9">
    <location>
        <position position="221"/>
    </location>
    <ligand>
        <name>1-deoxy-D-xylulose 5-phosphate</name>
        <dbReference type="ChEBI" id="CHEBI:57792"/>
    </ligand>
</feature>
<feature type="binding site" evidence="9">
    <location>
        <position position="13"/>
    </location>
    <ligand>
        <name>NADPH</name>
        <dbReference type="ChEBI" id="CHEBI:57783"/>
    </ligand>
</feature>
<feature type="binding site" evidence="9">
    <location>
        <position position="150"/>
    </location>
    <ligand>
        <name>1-deoxy-D-xylulose 5-phosphate</name>
        <dbReference type="ChEBI" id="CHEBI:57792"/>
    </ligand>
</feature>
<dbReference type="AlphaFoldDB" id="A0A937I7I4"/>
<comment type="similarity">
    <text evidence="2 9">Belongs to the DXR family.</text>
</comment>
<evidence type="ECO:0000256" key="5">
    <source>
        <dbReference type="ARBA" id="ARBA00023002"/>
    </source>
</evidence>
<evidence type="ECO:0000259" key="11">
    <source>
        <dbReference type="Pfam" id="PF08436"/>
    </source>
</evidence>
<dbReference type="PANTHER" id="PTHR30525:SF0">
    <property type="entry name" value="1-DEOXY-D-XYLULOSE 5-PHOSPHATE REDUCTOISOMERASE, CHLOROPLASTIC"/>
    <property type="match status" value="1"/>
</dbReference>
<dbReference type="Gene3D" id="1.10.1740.10">
    <property type="match status" value="1"/>
</dbReference>
<keyword evidence="4 9" id="KW-0521">NADP</keyword>
<feature type="binding site" evidence="9">
    <location>
        <position position="151"/>
    </location>
    <ligand>
        <name>1-deoxy-D-xylulose 5-phosphate</name>
        <dbReference type="ChEBI" id="CHEBI:57792"/>
    </ligand>
</feature>
<dbReference type="Proteomes" id="UP000711391">
    <property type="component" value="Unassembled WGS sequence"/>
</dbReference>
<accession>A0A937I7I4</accession>
<evidence type="ECO:0000256" key="8">
    <source>
        <dbReference type="ARBA" id="ARBA00048543"/>
    </source>
</evidence>
<feature type="binding site" evidence="9">
    <location>
        <position position="221"/>
    </location>
    <ligand>
        <name>Mn(2+)</name>
        <dbReference type="ChEBI" id="CHEBI:29035"/>
    </ligand>
</feature>
<comment type="caution">
    <text evidence="13">The sequence shown here is derived from an EMBL/GenBank/DDBJ whole genome shotgun (WGS) entry which is preliminary data.</text>
</comment>
<comment type="pathway">
    <text evidence="1 9">Isoprenoid biosynthesis; isopentenyl diphosphate biosynthesis via DXP pathway; isopentenyl diphosphate from 1-deoxy-D-xylulose 5-phosphate: step 1/6.</text>
</comment>
<comment type="caution">
    <text evidence="9">Lacks conserved residue(s) required for the propagation of feature annotation.</text>
</comment>
<evidence type="ECO:0000259" key="10">
    <source>
        <dbReference type="Pfam" id="PF02670"/>
    </source>
</evidence>
<dbReference type="SUPFAM" id="SSF69055">
    <property type="entry name" value="1-deoxy-D-xylulose-5-phosphate reductoisomerase, C-terminal domain"/>
    <property type="match status" value="1"/>
</dbReference>
<comment type="function">
    <text evidence="9">Catalyzes the NADPH-dependent rearrangement and reduction of 1-deoxy-D-xylulose-5-phosphate (DXP) to 2-C-methyl-D-erythritol 4-phosphate (MEP).</text>
</comment>
<feature type="binding site" evidence="9">
    <location>
        <position position="205"/>
    </location>
    <ligand>
        <name>NADPH</name>
        <dbReference type="ChEBI" id="CHEBI:57783"/>
    </ligand>
</feature>
<evidence type="ECO:0000313" key="13">
    <source>
        <dbReference type="EMBL" id="MBL6818030.1"/>
    </source>
</evidence>
<keyword evidence="3 9" id="KW-0479">Metal-binding</keyword>
<dbReference type="InterPro" id="IPR003821">
    <property type="entry name" value="DXP_reductoisomerase"/>
</dbReference>
<dbReference type="NCBIfam" id="TIGR00243">
    <property type="entry name" value="Dxr"/>
    <property type="match status" value="1"/>
</dbReference>
<feature type="domain" description="DXP reductoisomerase C-terminal" evidence="12">
    <location>
        <begin position="261"/>
        <end position="377"/>
    </location>
</feature>
<evidence type="ECO:0000313" key="14">
    <source>
        <dbReference type="Proteomes" id="UP000711391"/>
    </source>
</evidence>
<comment type="catalytic activity">
    <reaction evidence="8">
        <text>2-C-methyl-D-erythritol 4-phosphate + NADP(+) = 1-deoxy-D-xylulose 5-phosphate + NADPH + H(+)</text>
        <dbReference type="Rhea" id="RHEA:13717"/>
        <dbReference type="ChEBI" id="CHEBI:15378"/>
        <dbReference type="ChEBI" id="CHEBI:57783"/>
        <dbReference type="ChEBI" id="CHEBI:57792"/>
        <dbReference type="ChEBI" id="CHEBI:58262"/>
        <dbReference type="ChEBI" id="CHEBI:58349"/>
        <dbReference type="EC" id="1.1.1.267"/>
    </reaction>
    <physiologicalReaction direction="right-to-left" evidence="8">
        <dbReference type="Rhea" id="RHEA:13719"/>
    </physiologicalReaction>
</comment>
<dbReference type="SUPFAM" id="SSF51735">
    <property type="entry name" value="NAD(P)-binding Rossmann-fold domains"/>
    <property type="match status" value="1"/>
</dbReference>
<organism evidence="13 14">
    <name type="scientific">SAR86 cluster bacterium</name>
    <dbReference type="NCBI Taxonomy" id="2030880"/>
    <lineage>
        <taxon>Bacteria</taxon>
        <taxon>Pseudomonadati</taxon>
        <taxon>Pseudomonadota</taxon>
        <taxon>Gammaproteobacteria</taxon>
        <taxon>SAR86 cluster</taxon>
    </lineage>
</organism>
<keyword evidence="6 9" id="KW-0464">Manganese</keyword>
<dbReference type="PANTHER" id="PTHR30525">
    <property type="entry name" value="1-DEOXY-D-XYLULOSE 5-PHOSPHATE REDUCTOISOMERASE"/>
    <property type="match status" value="1"/>
</dbReference>
<dbReference type="GO" id="GO:0030604">
    <property type="term" value="F:1-deoxy-D-xylulose-5-phosphate reductoisomerase activity"/>
    <property type="evidence" value="ECO:0007669"/>
    <property type="project" value="UniProtKB-UniRule"/>
</dbReference>
<evidence type="ECO:0000256" key="2">
    <source>
        <dbReference type="ARBA" id="ARBA00006825"/>
    </source>
</evidence>
<dbReference type="HAMAP" id="MF_00183">
    <property type="entry name" value="DXP_reductoisom"/>
    <property type="match status" value="1"/>
</dbReference>
<feature type="binding site" evidence="9">
    <location>
        <position position="199"/>
    </location>
    <ligand>
        <name>1-deoxy-D-xylulose 5-phosphate</name>
        <dbReference type="ChEBI" id="CHEBI:57792"/>
    </ligand>
</feature>
<keyword evidence="9" id="KW-0460">Magnesium</keyword>
<dbReference type="Pfam" id="PF13288">
    <property type="entry name" value="DXPR_C"/>
    <property type="match status" value="1"/>
</dbReference>
<dbReference type="GO" id="GO:0030145">
    <property type="term" value="F:manganese ion binding"/>
    <property type="evidence" value="ECO:0007669"/>
    <property type="project" value="TreeGrafter"/>
</dbReference>
<feature type="binding site" evidence="9">
    <location>
        <position position="11"/>
    </location>
    <ligand>
        <name>NADPH</name>
        <dbReference type="ChEBI" id="CHEBI:57783"/>
    </ligand>
</feature>
<dbReference type="Pfam" id="PF08436">
    <property type="entry name" value="DXP_redisom_C"/>
    <property type="match status" value="1"/>
</dbReference>